<dbReference type="EMBL" id="BAAADO010000008">
    <property type="protein sequence ID" value="GAA0502185.1"/>
    <property type="molecule type" value="Genomic_DNA"/>
</dbReference>
<gene>
    <name evidence="1" type="ORF">GCM10008986_32220</name>
</gene>
<name>A0ABP3LLF4_9BACI</name>
<comment type="caution">
    <text evidence="1">The sequence shown here is derived from an EMBL/GenBank/DDBJ whole genome shotgun (WGS) entry which is preliminary data.</text>
</comment>
<keyword evidence="2" id="KW-1185">Reference proteome</keyword>
<organism evidence="1 2">
    <name type="scientific">Salinibacillus aidingensis</name>
    <dbReference type="NCBI Taxonomy" id="237684"/>
    <lineage>
        <taxon>Bacteria</taxon>
        <taxon>Bacillati</taxon>
        <taxon>Bacillota</taxon>
        <taxon>Bacilli</taxon>
        <taxon>Bacillales</taxon>
        <taxon>Bacillaceae</taxon>
        <taxon>Salinibacillus</taxon>
    </lineage>
</organism>
<dbReference type="Pfam" id="PF04025">
    <property type="entry name" value="RemA-like"/>
    <property type="match status" value="1"/>
</dbReference>
<dbReference type="Proteomes" id="UP001500880">
    <property type="component" value="Unassembled WGS sequence"/>
</dbReference>
<accession>A0ABP3LLF4</accession>
<evidence type="ECO:0008006" key="3">
    <source>
        <dbReference type="Google" id="ProtNLM"/>
    </source>
</evidence>
<evidence type="ECO:0000313" key="2">
    <source>
        <dbReference type="Proteomes" id="UP001500880"/>
    </source>
</evidence>
<dbReference type="InterPro" id="IPR007169">
    <property type="entry name" value="RemA-like"/>
</dbReference>
<evidence type="ECO:0000313" key="1">
    <source>
        <dbReference type="EMBL" id="GAA0502185.1"/>
    </source>
</evidence>
<reference evidence="2" key="1">
    <citation type="journal article" date="2019" name="Int. J. Syst. Evol. Microbiol.">
        <title>The Global Catalogue of Microorganisms (GCM) 10K type strain sequencing project: providing services to taxonomists for standard genome sequencing and annotation.</title>
        <authorList>
            <consortium name="The Broad Institute Genomics Platform"/>
            <consortium name="The Broad Institute Genome Sequencing Center for Infectious Disease"/>
            <person name="Wu L."/>
            <person name="Ma J."/>
        </authorList>
    </citation>
    <scope>NUCLEOTIDE SEQUENCE [LARGE SCALE GENOMIC DNA]</scope>
    <source>
        <strain evidence="2">JCM 12389</strain>
    </source>
</reference>
<dbReference type="NCBIfam" id="NF046065">
    <property type="entry name" value="MtxRegRemB"/>
    <property type="match status" value="1"/>
</dbReference>
<protein>
    <recommendedName>
        <fullName evidence="3">DUF370 domain-containing protein</fullName>
    </recommendedName>
</protein>
<proteinExistence type="predicted"/>
<sequence length="96" mass="11124">MSVFIHIGEEHVIQSEDVVAIIDRDLVKSSTIIDEMIQNQKRRNIVIDTSHDQAKSIVITTEFIYFSTLSVATLRKRSSLNFTLDKLEDYSEDYEE</sequence>